<evidence type="ECO:0000313" key="1">
    <source>
        <dbReference type="EMBL" id="ETO23678.1"/>
    </source>
</evidence>
<protein>
    <submittedName>
        <fullName evidence="1">Uncharacterized protein</fullName>
    </submittedName>
</protein>
<dbReference type="EMBL" id="ASPP01009768">
    <property type="protein sequence ID" value="ETO23678.1"/>
    <property type="molecule type" value="Genomic_DNA"/>
</dbReference>
<keyword evidence="2" id="KW-1185">Reference proteome</keyword>
<comment type="caution">
    <text evidence="1">The sequence shown here is derived from an EMBL/GenBank/DDBJ whole genome shotgun (WGS) entry which is preliminary data.</text>
</comment>
<accession>X6NCQ6</accession>
<organism evidence="1 2">
    <name type="scientific">Reticulomyxa filosa</name>
    <dbReference type="NCBI Taxonomy" id="46433"/>
    <lineage>
        <taxon>Eukaryota</taxon>
        <taxon>Sar</taxon>
        <taxon>Rhizaria</taxon>
        <taxon>Retaria</taxon>
        <taxon>Foraminifera</taxon>
        <taxon>Monothalamids</taxon>
        <taxon>Reticulomyxidae</taxon>
        <taxon>Reticulomyxa</taxon>
    </lineage>
</organism>
<reference evidence="1 2" key="1">
    <citation type="journal article" date="2013" name="Curr. Biol.">
        <title>The Genome of the Foraminiferan Reticulomyxa filosa.</title>
        <authorList>
            <person name="Glockner G."/>
            <person name="Hulsmann N."/>
            <person name="Schleicher M."/>
            <person name="Noegel A.A."/>
            <person name="Eichinger L."/>
            <person name="Gallinger C."/>
            <person name="Pawlowski J."/>
            <person name="Sierra R."/>
            <person name="Euteneuer U."/>
            <person name="Pillet L."/>
            <person name="Moustafa A."/>
            <person name="Platzer M."/>
            <person name="Groth M."/>
            <person name="Szafranski K."/>
            <person name="Schliwa M."/>
        </authorList>
    </citation>
    <scope>NUCLEOTIDE SEQUENCE [LARGE SCALE GENOMIC DNA]</scope>
</reference>
<sequence>MNERSKSWSKFLDSAWGWVTQQAQKLADQPSQGQGVTRNPFLPHLFVRTNYEEEGTEDLDGEHVGPFPMAAVVRDQKVLVKSEWTVLQQLRKECHGLLGDVLLMESRFDLAAQHYIRSNRDFYVVRELLMDRYKEVQEEQLTQKTGSSRAASASDVMDGLILFYRLCLEKSSDNLSLKQIHELLQDVNKHNPAYLSTMLLHPIVVSRKESSESIEFNKQVLQWLDHYCNVVHQWLEEREPNHVLPHLPWADSYQWICPTTVRPTTLGFLQSTNLFARVVLLIQLDQIAAAQLVLKSVNLADIMKILSGITSIFFFFFF</sequence>
<dbReference type="AlphaFoldDB" id="X6NCQ6"/>
<gene>
    <name evidence="1" type="ORF">RFI_13501</name>
</gene>
<dbReference type="Proteomes" id="UP000023152">
    <property type="component" value="Unassembled WGS sequence"/>
</dbReference>
<proteinExistence type="predicted"/>
<evidence type="ECO:0000313" key="2">
    <source>
        <dbReference type="Proteomes" id="UP000023152"/>
    </source>
</evidence>
<name>X6NCQ6_RETFI</name>